<keyword evidence="3" id="KW-1185">Reference proteome</keyword>
<dbReference type="Proteomes" id="UP000032180">
    <property type="component" value="Chromosome 4"/>
</dbReference>
<reference evidence="3" key="2">
    <citation type="submission" date="2013-12" db="EMBL/GenBank/DDBJ databases">
        <authorList>
            <person name="Yu Y."/>
            <person name="Lee S."/>
            <person name="de Baynast K."/>
            <person name="Wissotski M."/>
            <person name="Liu L."/>
            <person name="Talag J."/>
            <person name="Goicoechea J."/>
            <person name="Angelova A."/>
            <person name="Jetty R."/>
            <person name="Kudrna D."/>
            <person name="Golser W."/>
            <person name="Rivera L."/>
            <person name="Zhang J."/>
            <person name="Wing R."/>
        </authorList>
    </citation>
    <scope>NUCLEOTIDE SEQUENCE</scope>
</reference>
<dbReference type="Gramene" id="LPERR04G21170.1">
    <property type="protein sequence ID" value="LPERR04G21170.1"/>
    <property type="gene ID" value="LPERR04G21170"/>
</dbReference>
<reference evidence="2 3" key="1">
    <citation type="submission" date="2012-08" db="EMBL/GenBank/DDBJ databases">
        <title>Oryza genome evolution.</title>
        <authorList>
            <person name="Wing R.A."/>
        </authorList>
    </citation>
    <scope>NUCLEOTIDE SEQUENCE</scope>
</reference>
<feature type="transmembrane region" description="Helical" evidence="1">
    <location>
        <begin position="144"/>
        <end position="168"/>
    </location>
</feature>
<dbReference type="HOGENOM" id="CLU_110446_0_0_1"/>
<reference evidence="2" key="3">
    <citation type="submission" date="2015-04" db="UniProtKB">
        <authorList>
            <consortium name="EnsemblPlants"/>
        </authorList>
    </citation>
    <scope>IDENTIFICATION</scope>
</reference>
<evidence type="ECO:0000313" key="2">
    <source>
        <dbReference type="EnsemblPlants" id="LPERR04G21170.1"/>
    </source>
</evidence>
<keyword evidence="1" id="KW-0812">Transmembrane</keyword>
<accession>A0A0D9W9L2</accession>
<evidence type="ECO:0000256" key="1">
    <source>
        <dbReference type="SAM" id="Phobius"/>
    </source>
</evidence>
<dbReference type="STRING" id="77586.A0A0D9W9L2"/>
<organism evidence="2 3">
    <name type="scientific">Leersia perrieri</name>
    <dbReference type="NCBI Taxonomy" id="77586"/>
    <lineage>
        <taxon>Eukaryota</taxon>
        <taxon>Viridiplantae</taxon>
        <taxon>Streptophyta</taxon>
        <taxon>Embryophyta</taxon>
        <taxon>Tracheophyta</taxon>
        <taxon>Spermatophyta</taxon>
        <taxon>Magnoliopsida</taxon>
        <taxon>Liliopsida</taxon>
        <taxon>Poales</taxon>
        <taxon>Poaceae</taxon>
        <taxon>BOP clade</taxon>
        <taxon>Oryzoideae</taxon>
        <taxon>Oryzeae</taxon>
        <taxon>Oryzinae</taxon>
        <taxon>Leersia</taxon>
    </lineage>
</organism>
<proteinExistence type="predicted"/>
<name>A0A0D9W9L2_9ORYZ</name>
<dbReference type="AlphaFoldDB" id="A0A0D9W9L2"/>
<keyword evidence="1" id="KW-1133">Transmembrane helix</keyword>
<evidence type="ECO:0000313" key="3">
    <source>
        <dbReference type="Proteomes" id="UP000032180"/>
    </source>
</evidence>
<dbReference type="eggNOG" id="ENOG502S9TP">
    <property type="taxonomic scope" value="Eukaryota"/>
</dbReference>
<keyword evidence="1" id="KW-0472">Membrane</keyword>
<dbReference type="EnsemblPlants" id="LPERR04G21170.1">
    <property type="protein sequence ID" value="LPERR04G21170.1"/>
    <property type="gene ID" value="LPERR04G21170"/>
</dbReference>
<protein>
    <submittedName>
        <fullName evidence="2">Uncharacterized protein</fullName>
    </submittedName>
</protein>
<feature type="transmembrane region" description="Helical" evidence="1">
    <location>
        <begin position="52"/>
        <end position="70"/>
    </location>
</feature>
<sequence length="187" mass="19233">MEGKSTCVQHLHTGETAEFSRWAHNKVKCRSKQADKARRVTEAMAWSRRRDLGRPLLLAFCVAALLAVGSDSHGLEDFGEGKTEATPAMASFFGAKPEAAQLPEALDAAATAKPEAASAIPVATTTASASSSSSSSHGRRSVSVAAGVACGVAAVAVVGVAVAVAYAVRARRGGARRETEVRLGSSP</sequence>